<dbReference type="EMBL" id="UINC01156835">
    <property type="protein sequence ID" value="SVD53476.1"/>
    <property type="molecule type" value="Genomic_DNA"/>
</dbReference>
<gene>
    <name evidence="1" type="ORF">METZ01_LOCUS406330</name>
</gene>
<feature type="non-terminal residue" evidence="1">
    <location>
        <position position="77"/>
    </location>
</feature>
<proteinExistence type="predicted"/>
<organism evidence="1">
    <name type="scientific">marine metagenome</name>
    <dbReference type="NCBI Taxonomy" id="408172"/>
    <lineage>
        <taxon>unclassified sequences</taxon>
        <taxon>metagenomes</taxon>
        <taxon>ecological metagenomes</taxon>
    </lineage>
</organism>
<reference evidence="1" key="1">
    <citation type="submission" date="2018-05" db="EMBL/GenBank/DDBJ databases">
        <authorList>
            <person name="Lanie J.A."/>
            <person name="Ng W.-L."/>
            <person name="Kazmierczak K.M."/>
            <person name="Andrzejewski T.M."/>
            <person name="Davidsen T.M."/>
            <person name="Wayne K.J."/>
            <person name="Tettelin H."/>
            <person name="Glass J.I."/>
            <person name="Rusch D."/>
            <person name="Podicherti R."/>
            <person name="Tsui H.-C.T."/>
            <person name="Winkler M.E."/>
        </authorList>
    </citation>
    <scope>NUCLEOTIDE SEQUENCE</scope>
</reference>
<accession>A0A382W3R1</accession>
<protein>
    <submittedName>
        <fullName evidence="1">Uncharacterized protein</fullName>
    </submittedName>
</protein>
<dbReference type="AlphaFoldDB" id="A0A382W3R1"/>
<name>A0A382W3R1_9ZZZZ</name>
<sequence length="77" mass="9260">MQRKKSKYRHVVINKKKFYFYKISWVDITADGGHATADEFDKFECSKMVSFGYIYKKTKRFIWTFASYDAKDEAYSD</sequence>
<evidence type="ECO:0000313" key="1">
    <source>
        <dbReference type="EMBL" id="SVD53476.1"/>
    </source>
</evidence>